<proteinExistence type="predicted"/>
<reference evidence="2" key="2">
    <citation type="submission" date="2015-01" db="EMBL/GenBank/DDBJ databases">
        <title>Evolutionary Origins and Diversification of the Mycorrhizal Mutualists.</title>
        <authorList>
            <consortium name="DOE Joint Genome Institute"/>
            <consortium name="Mycorrhizal Genomics Consortium"/>
            <person name="Kohler A."/>
            <person name="Kuo A."/>
            <person name="Nagy L.G."/>
            <person name="Floudas D."/>
            <person name="Copeland A."/>
            <person name="Barry K.W."/>
            <person name="Cichocki N."/>
            <person name="Veneault-Fourrey C."/>
            <person name="LaButti K."/>
            <person name="Lindquist E.A."/>
            <person name="Lipzen A."/>
            <person name="Lundell T."/>
            <person name="Morin E."/>
            <person name="Murat C."/>
            <person name="Riley R."/>
            <person name="Ohm R."/>
            <person name="Sun H."/>
            <person name="Tunlid A."/>
            <person name="Henrissat B."/>
            <person name="Grigoriev I.V."/>
            <person name="Hibbett D.S."/>
            <person name="Martin F."/>
        </authorList>
    </citation>
    <scope>NUCLEOTIDE SEQUENCE [LARGE SCALE GENOMIC DNA]</scope>
    <source>
        <strain evidence="2">UH-Slu-Lm8-n1</strain>
    </source>
</reference>
<keyword evidence="2" id="KW-1185">Reference proteome</keyword>
<organism evidence="1 2">
    <name type="scientific">Suillus luteus UH-Slu-Lm8-n1</name>
    <dbReference type="NCBI Taxonomy" id="930992"/>
    <lineage>
        <taxon>Eukaryota</taxon>
        <taxon>Fungi</taxon>
        <taxon>Dikarya</taxon>
        <taxon>Basidiomycota</taxon>
        <taxon>Agaricomycotina</taxon>
        <taxon>Agaricomycetes</taxon>
        <taxon>Agaricomycetidae</taxon>
        <taxon>Boletales</taxon>
        <taxon>Suillineae</taxon>
        <taxon>Suillaceae</taxon>
        <taxon>Suillus</taxon>
    </lineage>
</organism>
<sequence>MLEDLTSFYAGRLAYPTTLSTGKILTGSTCLPPSASIDFVLSCFGATWRTMELSYTKRVALETHPNFKVYSMCALTAWAQYCDNVQYA</sequence>
<dbReference type="HOGENOM" id="CLU_2470558_0_0_1"/>
<reference evidence="1 2" key="1">
    <citation type="submission" date="2014-04" db="EMBL/GenBank/DDBJ databases">
        <authorList>
            <consortium name="DOE Joint Genome Institute"/>
            <person name="Kuo A."/>
            <person name="Ruytinx J."/>
            <person name="Rineau F."/>
            <person name="Colpaert J."/>
            <person name="Kohler A."/>
            <person name="Nagy L.G."/>
            <person name="Floudas D."/>
            <person name="Copeland A."/>
            <person name="Barry K.W."/>
            <person name="Cichocki N."/>
            <person name="Veneault-Fourrey C."/>
            <person name="LaButti K."/>
            <person name="Lindquist E.A."/>
            <person name="Lipzen A."/>
            <person name="Lundell T."/>
            <person name="Morin E."/>
            <person name="Murat C."/>
            <person name="Sun H."/>
            <person name="Tunlid A."/>
            <person name="Henrissat B."/>
            <person name="Grigoriev I.V."/>
            <person name="Hibbett D.S."/>
            <person name="Martin F."/>
            <person name="Nordberg H.P."/>
            <person name="Cantor M.N."/>
            <person name="Hua S.X."/>
        </authorList>
    </citation>
    <scope>NUCLEOTIDE SEQUENCE [LARGE SCALE GENOMIC DNA]</scope>
    <source>
        <strain evidence="1 2">UH-Slu-Lm8-n1</strain>
    </source>
</reference>
<evidence type="ECO:0000313" key="2">
    <source>
        <dbReference type="Proteomes" id="UP000054485"/>
    </source>
</evidence>
<dbReference type="EMBL" id="KN835271">
    <property type="protein sequence ID" value="KIK41356.1"/>
    <property type="molecule type" value="Genomic_DNA"/>
</dbReference>
<evidence type="ECO:0000313" key="1">
    <source>
        <dbReference type="EMBL" id="KIK41356.1"/>
    </source>
</evidence>
<gene>
    <name evidence="1" type="ORF">CY34DRAFT_214199</name>
</gene>
<dbReference type="InParanoid" id="A0A0D0AHN3"/>
<name>A0A0D0AHN3_9AGAM</name>
<dbReference type="Proteomes" id="UP000054485">
    <property type="component" value="Unassembled WGS sequence"/>
</dbReference>
<protein>
    <submittedName>
        <fullName evidence="1">Uncharacterized protein</fullName>
    </submittedName>
</protein>
<dbReference type="AlphaFoldDB" id="A0A0D0AHN3"/>
<accession>A0A0D0AHN3</accession>